<protein>
    <submittedName>
        <fullName evidence="1">19148_t:CDS:1</fullName>
    </submittedName>
</protein>
<gene>
    <name evidence="1" type="ORF">CPELLU_LOCUS16309</name>
</gene>
<evidence type="ECO:0000313" key="1">
    <source>
        <dbReference type="EMBL" id="CAG8779440.1"/>
    </source>
</evidence>
<evidence type="ECO:0000313" key="2">
    <source>
        <dbReference type="Proteomes" id="UP000789759"/>
    </source>
</evidence>
<feature type="non-terminal residue" evidence="1">
    <location>
        <position position="62"/>
    </location>
</feature>
<proteinExistence type="predicted"/>
<dbReference type="Proteomes" id="UP000789759">
    <property type="component" value="Unassembled WGS sequence"/>
</dbReference>
<reference evidence="1" key="1">
    <citation type="submission" date="2021-06" db="EMBL/GenBank/DDBJ databases">
        <authorList>
            <person name="Kallberg Y."/>
            <person name="Tangrot J."/>
            <person name="Rosling A."/>
        </authorList>
    </citation>
    <scope>NUCLEOTIDE SEQUENCE</scope>
    <source>
        <strain evidence="1">FL966</strain>
    </source>
</reference>
<dbReference type="AlphaFoldDB" id="A0A9N9JJI1"/>
<name>A0A9N9JJI1_9GLOM</name>
<organism evidence="1 2">
    <name type="scientific">Cetraspora pellucida</name>
    <dbReference type="NCBI Taxonomy" id="1433469"/>
    <lineage>
        <taxon>Eukaryota</taxon>
        <taxon>Fungi</taxon>
        <taxon>Fungi incertae sedis</taxon>
        <taxon>Mucoromycota</taxon>
        <taxon>Glomeromycotina</taxon>
        <taxon>Glomeromycetes</taxon>
        <taxon>Diversisporales</taxon>
        <taxon>Gigasporaceae</taxon>
        <taxon>Cetraspora</taxon>
    </lineage>
</organism>
<sequence>MYLFLPEKQIENINEDISDVEEFQYDQVDPEFEQESEAELLVEELINNEELIDDDEEIPETA</sequence>
<dbReference type="EMBL" id="CAJVQA010023694">
    <property type="protein sequence ID" value="CAG8779440.1"/>
    <property type="molecule type" value="Genomic_DNA"/>
</dbReference>
<accession>A0A9N9JJI1</accession>
<comment type="caution">
    <text evidence="1">The sequence shown here is derived from an EMBL/GenBank/DDBJ whole genome shotgun (WGS) entry which is preliminary data.</text>
</comment>
<keyword evidence="2" id="KW-1185">Reference proteome</keyword>